<protein>
    <submittedName>
        <fullName evidence="3">5'-nucleotidase (Lipoprotein e(P4) family)</fullName>
    </submittedName>
</protein>
<dbReference type="Gene3D" id="3.40.50.1000">
    <property type="entry name" value="HAD superfamily/HAD-like"/>
    <property type="match status" value="1"/>
</dbReference>
<feature type="signal peptide" evidence="2">
    <location>
        <begin position="1"/>
        <end position="23"/>
    </location>
</feature>
<evidence type="ECO:0000256" key="1">
    <source>
        <dbReference type="ARBA" id="ARBA00022729"/>
    </source>
</evidence>
<comment type="caution">
    <text evidence="3">The sequence shown here is derived from an EMBL/GenBank/DDBJ whole genome shotgun (WGS) entry which is preliminary data.</text>
</comment>
<dbReference type="PROSITE" id="PS51257">
    <property type="entry name" value="PROKAR_LIPOPROTEIN"/>
    <property type="match status" value="1"/>
</dbReference>
<dbReference type="Proteomes" id="UP000560131">
    <property type="component" value="Unassembled WGS sequence"/>
</dbReference>
<dbReference type="InterPro" id="IPR006423">
    <property type="entry name" value="Lipo_e_P4"/>
</dbReference>
<dbReference type="InterPro" id="IPR036412">
    <property type="entry name" value="HAD-like_sf"/>
</dbReference>
<name>A0ABR6N8S7_9SPHN</name>
<dbReference type="EMBL" id="JACIJN010000011">
    <property type="protein sequence ID" value="MBB5727204.1"/>
    <property type="molecule type" value="Genomic_DNA"/>
</dbReference>
<feature type="chain" id="PRO_5045792499" evidence="2">
    <location>
        <begin position="24"/>
        <end position="320"/>
    </location>
</feature>
<proteinExistence type="predicted"/>
<sequence length="320" mass="33450">MRADGVKRAGVLLALAATLGGCAAQRQVLLGRPSAPPLAVDPPAPPGVPPAMAWLYGSGEAAALSEQAYNGMVRYVREVLTAARDRRGRLPSQRAAGTLPRWPASVVLAPGATAASAETVPCGTLPPAVVLDMDETAVLNLGYEYDDAQTARGFDQQRWERWEKAGATRVTAVPGAVAAFHALRAMGVTMVINTNRSIGNAEATAQALASAGLGAFRHGETLFLKGDADGKSGKDGRRAAIAARYCVVALAGDQLGDFADLFNPPGPAPAVGRRMLTAVAPIEARWGNGWFVLPNPVYGTGLGSSWDETFPADKRWKDVP</sequence>
<dbReference type="SFLD" id="SFLDS00003">
    <property type="entry name" value="Haloacid_Dehalogenase"/>
    <property type="match status" value="1"/>
</dbReference>
<evidence type="ECO:0000256" key="2">
    <source>
        <dbReference type="SAM" id="SignalP"/>
    </source>
</evidence>
<dbReference type="PANTHER" id="PTHR31284:SF10">
    <property type="entry name" value="ACID PHOSPHATASE-LIKE PROTEIN"/>
    <property type="match status" value="1"/>
</dbReference>
<dbReference type="SFLD" id="SFLDG01125">
    <property type="entry name" value="C1.1:_Acid_Phosphatase_Like"/>
    <property type="match status" value="1"/>
</dbReference>
<gene>
    <name evidence="3" type="ORF">FHS97_003158</name>
</gene>
<keyword evidence="1 2" id="KW-0732">Signal</keyword>
<dbReference type="SUPFAM" id="SSF56784">
    <property type="entry name" value="HAD-like"/>
    <property type="match status" value="1"/>
</dbReference>
<dbReference type="PANTHER" id="PTHR31284">
    <property type="entry name" value="ACID PHOSPHATASE-LIKE PROTEIN"/>
    <property type="match status" value="1"/>
</dbReference>
<accession>A0ABR6N8S7</accession>
<reference evidence="3 4" key="1">
    <citation type="submission" date="2020-08" db="EMBL/GenBank/DDBJ databases">
        <title>Genomic Encyclopedia of Type Strains, Phase IV (KMG-IV): sequencing the most valuable type-strain genomes for metagenomic binning, comparative biology and taxonomic classification.</title>
        <authorList>
            <person name="Goeker M."/>
        </authorList>
    </citation>
    <scope>NUCLEOTIDE SEQUENCE [LARGE SCALE GENOMIC DNA]</scope>
    <source>
        <strain evidence="3 4">DSM 101535</strain>
    </source>
</reference>
<organism evidence="3 4">
    <name type="scientific">Sphingomonas endophytica</name>
    <dbReference type="NCBI Taxonomy" id="869719"/>
    <lineage>
        <taxon>Bacteria</taxon>
        <taxon>Pseudomonadati</taxon>
        <taxon>Pseudomonadota</taxon>
        <taxon>Alphaproteobacteria</taxon>
        <taxon>Sphingomonadales</taxon>
        <taxon>Sphingomonadaceae</taxon>
        <taxon>Sphingomonas</taxon>
    </lineage>
</organism>
<dbReference type="Pfam" id="PF03767">
    <property type="entry name" value="Acid_phosphat_B"/>
    <property type="match status" value="1"/>
</dbReference>
<dbReference type="RefSeq" id="WP_344690460.1">
    <property type="nucleotide sequence ID" value="NZ_BAABAR010000018.1"/>
</dbReference>
<evidence type="ECO:0000313" key="4">
    <source>
        <dbReference type="Proteomes" id="UP000560131"/>
    </source>
</evidence>
<evidence type="ECO:0000313" key="3">
    <source>
        <dbReference type="EMBL" id="MBB5727204.1"/>
    </source>
</evidence>
<dbReference type="InterPro" id="IPR005519">
    <property type="entry name" value="Acid_phosphat_B-like"/>
</dbReference>
<keyword evidence="4" id="KW-1185">Reference proteome</keyword>
<dbReference type="InterPro" id="IPR023214">
    <property type="entry name" value="HAD_sf"/>
</dbReference>